<dbReference type="InterPro" id="IPR059106">
    <property type="entry name" value="WHD_MalT"/>
</dbReference>
<dbReference type="RefSeq" id="WP_011616819.1">
    <property type="nucleotide sequence ID" value="NC_008314.1"/>
</dbReference>
<protein>
    <submittedName>
        <fullName evidence="6">Transcriptional regulator, LuxR-family</fullName>
    </submittedName>
</protein>
<evidence type="ECO:0000256" key="4">
    <source>
        <dbReference type="SAM" id="MobiDB-lite"/>
    </source>
</evidence>
<dbReference type="SMART" id="SM00421">
    <property type="entry name" value="HTH_LUXR"/>
    <property type="match status" value="1"/>
</dbReference>
<dbReference type="PANTHER" id="PTHR44688">
    <property type="entry name" value="DNA-BINDING TRANSCRIPTIONAL ACTIVATOR DEVR_DOSR"/>
    <property type="match status" value="1"/>
</dbReference>
<evidence type="ECO:0000313" key="7">
    <source>
        <dbReference type="Proteomes" id="UP000008210"/>
    </source>
</evidence>
<feature type="region of interest" description="Disordered" evidence="4">
    <location>
        <begin position="821"/>
        <end position="840"/>
    </location>
</feature>
<proteinExistence type="predicted"/>
<feature type="domain" description="HTH luxR-type" evidence="5">
    <location>
        <begin position="833"/>
        <end position="898"/>
    </location>
</feature>
<dbReference type="SUPFAM" id="SSF46894">
    <property type="entry name" value="C-terminal effector domain of the bipartite response regulators"/>
    <property type="match status" value="1"/>
</dbReference>
<dbReference type="InterPro" id="IPR011990">
    <property type="entry name" value="TPR-like_helical_dom_sf"/>
</dbReference>
<evidence type="ECO:0000256" key="1">
    <source>
        <dbReference type="ARBA" id="ARBA00023015"/>
    </source>
</evidence>
<evidence type="ECO:0000259" key="5">
    <source>
        <dbReference type="PROSITE" id="PS50043"/>
    </source>
</evidence>
<evidence type="ECO:0000256" key="2">
    <source>
        <dbReference type="ARBA" id="ARBA00023125"/>
    </source>
</evidence>
<dbReference type="PROSITE" id="PS50043">
    <property type="entry name" value="HTH_LUXR_2"/>
    <property type="match status" value="1"/>
</dbReference>
<dbReference type="InterPro" id="IPR041617">
    <property type="entry name" value="TPR_MalT"/>
</dbReference>
<reference evidence="6 7" key="1">
    <citation type="journal article" date="2006" name="Nat. Biotechnol.">
        <title>Genome sequence of the bioplastic-producing 'Knallgas' bacterium Ralstonia eutropha H16.</title>
        <authorList>
            <person name="Pohlmann A."/>
            <person name="Fricke W.F."/>
            <person name="Reinecke F."/>
            <person name="Kusian B."/>
            <person name="Liesegang H."/>
            <person name="Cramm R."/>
            <person name="Eitinger T."/>
            <person name="Ewering C."/>
            <person name="Potter M."/>
            <person name="Schwartz E."/>
            <person name="Strittmatter A."/>
            <person name="Voss I."/>
            <person name="Gottschalk G."/>
            <person name="Steinbuechel A."/>
            <person name="Friedrich B."/>
            <person name="Bowien B."/>
        </authorList>
    </citation>
    <scope>NUCLEOTIDE SEQUENCE [LARGE SCALE GENOMIC DNA]</scope>
    <source>
        <strain evidence="7">ATCC 17699 / DSM 428 / KCTC 22496 / NCIMB 10442 / H16 / Stanier 337</strain>
    </source>
</reference>
<dbReference type="Gene3D" id="1.10.10.10">
    <property type="entry name" value="Winged helix-like DNA-binding domain superfamily/Winged helix DNA-binding domain"/>
    <property type="match status" value="1"/>
</dbReference>
<dbReference type="Gene3D" id="3.40.50.300">
    <property type="entry name" value="P-loop containing nucleotide triphosphate hydrolases"/>
    <property type="match status" value="1"/>
</dbReference>
<dbReference type="PROSITE" id="PS00622">
    <property type="entry name" value="HTH_LUXR_1"/>
    <property type="match status" value="1"/>
</dbReference>
<dbReference type="HOGENOM" id="CLU_006325_2_0_4"/>
<dbReference type="PRINTS" id="PR00038">
    <property type="entry name" value="HTHLUXR"/>
</dbReference>
<dbReference type="Pfam" id="PF25873">
    <property type="entry name" value="WHD_MalT"/>
    <property type="match status" value="1"/>
</dbReference>
<dbReference type="eggNOG" id="COG2909">
    <property type="taxonomic scope" value="Bacteria"/>
</dbReference>
<dbReference type="SUPFAM" id="SSF48452">
    <property type="entry name" value="TPR-like"/>
    <property type="match status" value="1"/>
</dbReference>
<dbReference type="EMBL" id="AM260480">
    <property type="protein sequence ID" value="CAJ95613.1"/>
    <property type="molecule type" value="Genomic_DNA"/>
</dbReference>
<keyword evidence="1" id="KW-0805">Transcription regulation</keyword>
<evidence type="ECO:0000313" key="6">
    <source>
        <dbReference type="EMBL" id="CAJ95613.1"/>
    </source>
</evidence>
<dbReference type="KEGG" id="reh:H16_B0821"/>
<sequence>MHPFANHAVSGGPLPTVLASKLAPPVAHPATIGRPHLVARMAQDRAARVILVRAAAGFGKTTLMQQYAEHCAAQQQATVWLRLDAGDNDLQRLLVHLDAGLDALRGGKRRGAAAPEPASGPRLAQRILGLVGATAQPFAIMLDDFETLQSLPALDLVQQLIEAMPPCGILVIGSRTAPEIGLGRLRARGQLLEIPPAALHFSVDEAAQLLRSRCGLPLRDSDIATLHRRTEGWATAIYLAALSLQQCSDHAAFVAVFSGTHLELGEFLAEDILARQSDACRAFLLETSVLGQLSAPLCDALTGRADARAMLDHLERANLLLFPLDAERTWYRYHRLFASFLQHRLAVQAPDRVAPLHLAAAHWYLEHGYPIPAVDHLLQAGRHDEALSAIASQSDSLLGTGRVRLLLRWFEQIHPATLARQPALALTRAWVLLLNRRHAEAMAALASFQPELEQPGDDSQRARLGVEAQTIHCVLLAMTDQVEACRDAAGAHLRRLAPDEPFQYRILANSLAYALICTHRYDEARSVLSRATLRAQQPQPVRSLSDTLEGVIDLVQGRLGNALARLRAASGDSPGSDVFWALALYEHDALEEAGRLLANALPYSKGNGPPDSLIACHVLSARLALARGDRGQWLQRLAELEQLGQQSGTARIVCSAWLERARVATLEGKLETASQALQAADLYGGWEALDATGHANDIDRPSIARCRLDIARGNIAPALSALDAAIDAALARQRYWRLIRLRVLRATALDGMQQRDAALQEMTEALRLASHEGFLRSFLEEGERVAVLLRAWAGVHLAQAAALGVAEPFVASLLARLTDAGSTKPAAEPPAEPAHQPDPLTGRELEVLRMLSAGYRNRVIAQKLFLSELTVKSHLRRIHAKLGAQSRTEAVALGRARGLIP</sequence>
<dbReference type="InterPro" id="IPR027417">
    <property type="entry name" value="P-loop_NTPase"/>
</dbReference>
<keyword evidence="2" id="KW-0238">DNA-binding</keyword>
<dbReference type="GO" id="GO:0003677">
    <property type="term" value="F:DNA binding"/>
    <property type="evidence" value="ECO:0007669"/>
    <property type="project" value="UniProtKB-KW"/>
</dbReference>
<accession>Q0K311</accession>
<dbReference type="Pfam" id="PF00196">
    <property type="entry name" value="GerE"/>
    <property type="match status" value="1"/>
</dbReference>
<organism evidence="6 7">
    <name type="scientific">Cupriavidus necator (strain ATCC 17699 / DSM 428 / KCTC 22496 / NCIMB 10442 / H16 / Stanier 337)</name>
    <name type="common">Ralstonia eutropha</name>
    <dbReference type="NCBI Taxonomy" id="381666"/>
    <lineage>
        <taxon>Bacteria</taxon>
        <taxon>Pseudomonadati</taxon>
        <taxon>Pseudomonadota</taxon>
        <taxon>Betaproteobacteria</taxon>
        <taxon>Burkholderiales</taxon>
        <taxon>Burkholderiaceae</taxon>
        <taxon>Cupriavidus</taxon>
    </lineage>
</organism>
<dbReference type="GO" id="GO:0006355">
    <property type="term" value="P:regulation of DNA-templated transcription"/>
    <property type="evidence" value="ECO:0007669"/>
    <property type="project" value="InterPro"/>
</dbReference>
<dbReference type="PANTHER" id="PTHR44688:SF16">
    <property type="entry name" value="DNA-BINDING TRANSCRIPTIONAL ACTIVATOR DEVR_DOSR"/>
    <property type="match status" value="1"/>
</dbReference>
<evidence type="ECO:0000256" key="3">
    <source>
        <dbReference type="ARBA" id="ARBA00023163"/>
    </source>
</evidence>
<keyword evidence="7" id="KW-1185">Reference proteome</keyword>
<name>Q0K311_CUPNH</name>
<dbReference type="STRING" id="381666.H16_B0821"/>
<dbReference type="InterPro" id="IPR016032">
    <property type="entry name" value="Sig_transdc_resp-reg_C-effctor"/>
</dbReference>
<dbReference type="Proteomes" id="UP000008210">
    <property type="component" value="Chromosome 2"/>
</dbReference>
<dbReference type="Gene3D" id="1.25.40.10">
    <property type="entry name" value="Tetratricopeptide repeat domain"/>
    <property type="match status" value="1"/>
</dbReference>
<keyword evidence="3" id="KW-0804">Transcription</keyword>
<dbReference type="InterPro" id="IPR000792">
    <property type="entry name" value="Tscrpt_reg_LuxR_C"/>
</dbReference>
<dbReference type="AlphaFoldDB" id="Q0K311"/>
<dbReference type="InterPro" id="IPR036388">
    <property type="entry name" value="WH-like_DNA-bd_sf"/>
</dbReference>
<dbReference type="CDD" id="cd06170">
    <property type="entry name" value="LuxR_C_like"/>
    <property type="match status" value="1"/>
</dbReference>
<dbReference type="SUPFAM" id="SSF52540">
    <property type="entry name" value="P-loop containing nucleoside triphosphate hydrolases"/>
    <property type="match status" value="1"/>
</dbReference>
<dbReference type="Pfam" id="PF17874">
    <property type="entry name" value="TPR_MalT"/>
    <property type="match status" value="1"/>
</dbReference>
<gene>
    <name evidence="6" type="ordered locus">H16_B0821</name>
</gene>